<dbReference type="Proteomes" id="UP001174932">
    <property type="component" value="Unassembled WGS sequence"/>
</dbReference>
<reference evidence="2" key="2">
    <citation type="submission" date="2023-07" db="EMBL/GenBank/DDBJ databases">
        <authorList>
            <person name="Shen H."/>
        </authorList>
    </citation>
    <scope>NUCLEOTIDE SEQUENCE</scope>
    <source>
        <strain evidence="2">TNR-22</strain>
    </source>
</reference>
<evidence type="ECO:0000313" key="2">
    <source>
        <dbReference type="EMBL" id="MDO6965305.1"/>
    </source>
</evidence>
<name>A0ABT8YQ37_9HYPH</name>
<proteinExistence type="predicted"/>
<comment type="caution">
    <text evidence="2">The sequence shown here is derived from an EMBL/GenBank/DDBJ whole genome shotgun (WGS) entry which is preliminary data.</text>
</comment>
<keyword evidence="1" id="KW-0812">Transmembrane</keyword>
<evidence type="ECO:0000256" key="1">
    <source>
        <dbReference type="SAM" id="Phobius"/>
    </source>
</evidence>
<evidence type="ECO:0000313" key="3">
    <source>
        <dbReference type="Proteomes" id="UP001174932"/>
    </source>
</evidence>
<protein>
    <submittedName>
        <fullName evidence="2">DoxX family protein</fullName>
    </submittedName>
</protein>
<accession>A0ABT8YQ37</accession>
<dbReference type="EMBL" id="JAUOZU010000010">
    <property type="protein sequence ID" value="MDO6965305.1"/>
    <property type="molecule type" value="Genomic_DNA"/>
</dbReference>
<sequence>MMKTVRSLHDVVFGTLEHQADRWALGIALRLIFLAVLLPYYLNSFMTKVGPGLGGLFSIQPGAYYQIVPQAVEAAGGDVTAISIFPYGLIVYLGTYAEAVLPILIVLGLFTRLASVGMIGFILVQSLVDVLFHQVDAATIGNLFDRFPDAVILDQRLLWIGVLLPLVAKGGGALSLDRLMRLS</sequence>
<keyword evidence="1" id="KW-1133">Transmembrane helix</keyword>
<dbReference type="RefSeq" id="WP_304377234.1">
    <property type="nucleotide sequence ID" value="NZ_JAUOZU010000010.1"/>
</dbReference>
<feature type="transmembrane region" description="Helical" evidence="1">
    <location>
        <begin position="23"/>
        <end position="42"/>
    </location>
</feature>
<keyword evidence="1" id="KW-0472">Membrane</keyword>
<gene>
    <name evidence="2" type="ORF">Q4481_15160</name>
</gene>
<organism evidence="2 3">
    <name type="scientific">Rhizobium alvei</name>
    <dbReference type="NCBI Taxonomy" id="1132659"/>
    <lineage>
        <taxon>Bacteria</taxon>
        <taxon>Pseudomonadati</taxon>
        <taxon>Pseudomonadota</taxon>
        <taxon>Alphaproteobacteria</taxon>
        <taxon>Hyphomicrobiales</taxon>
        <taxon>Rhizobiaceae</taxon>
        <taxon>Rhizobium/Agrobacterium group</taxon>
        <taxon>Rhizobium</taxon>
    </lineage>
</organism>
<feature type="transmembrane region" description="Helical" evidence="1">
    <location>
        <begin position="157"/>
        <end position="176"/>
    </location>
</feature>
<reference evidence="2" key="1">
    <citation type="journal article" date="2015" name="Int. J. Syst. Evol. Microbiol.">
        <title>Rhizobium alvei sp. nov., isolated from a freshwater river.</title>
        <authorList>
            <person name="Sheu S.Y."/>
            <person name="Huang H.W."/>
            <person name="Young C.C."/>
            <person name="Chen W.M."/>
        </authorList>
    </citation>
    <scope>NUCLEOTIDE SEQUENCE</scope>
    <source>
        <strain evidence="2">TNR-22</strain>
    </source>
</reference>
<feature type="transmembrane region" description="Helical" evidence="1">
    <location>
        <begin position="74"/>
        <end position="93"/>
    </location>
</feature>
<keyword evidence="3" id="KW-1185">Reference proteome</keyword>
<feature type="transmembrane region" description="Helical" evidence="1">
    <location>
        <begin position="100"/>
        <end position="124"/>
    </location>
</feature>